<dbReference type="EMBL" id="VJMJ01000175">
    <property type="protein sequence ID" value="KAF0728671.1"/>
    <property type="molecule type" value="Genomic_DNA"/>
</dbReference>
<dbReference type="Proteomes" id="UP000481153">
    <property type="component" value="Unassembled WGS sequence"/>
</dbReference>
<dbReference type="Gene3D" id="3.10.10.10">
    <property type="entry name" value="HIV Type 1 Reverse Transcriptase, subunit A, domain 1"/>
    <property type="match status" value="1"/>
</dbReference>
<dbReference type="VEuPathDB" id="FungiDB:AeMF1_006307"/>
<sequence length="372" mass="41888">MQAGVALELGGFMEDMKLSVDREVKLKLTFDTAEGRLVLTNLKCWVAAAPLHNGLGDVIVSRAVMARLGYSPRSLLESARRAQKFYDLGHLGGQDTCLMAAIKILEDKKKPPVAPEEVALNVDEELSCFPQVGVDWSVDDDQAAVRAKLKEKVGECQVTGCDDSYAVELGKLLVKYEDMFRLKLGRDPPVKVEPLRVTLKADAKPVRCKARRYSKEQREFMAKHVDELQAAGLCYRNPRSKWCSAPLIVKKPEATEFRITVDVRPVNAQTERILWPMPMLEVILDHLCGAQVFFTLDFFKGYWQFALHPDSQEMFSFLTDIGVYTPTRVLMGGTDSVAYCQSSVQEMFADELYRCLLIWLDDLLGYSKTEEG</sequence>
<name>A0A6G0WMY4_9STRA</name>
<comment type="caution">
    <text evidence="2">The sequence shown here is derived from an EMBL/GenBank/DDBJ whole genome shotgun (WGS) entry which is preliminary data.</text>
</comment>
<proteinExistence type="predicted"/>
<dbReference type="InterPro" id="IPR043502">
    <property type="entry name" value="DNA/RNA_pol_sf"/>
</dbReference>
<dbReference type="InterPro" id="IPR043128">
    <property type="entry name" value="Rev_trsase/Diguanyl_cyclase"/>
</dbReference>
<organism evidence="2 3">
    <name type="scientific">Aphanomyces euteiches</name>
    <dbReference type="NCBI Taxonomy" id="100861"/>
    <lineage>
        <taxon>Eukaryota</taxon>
        <taxon>Sar</taxon>
        <taxon>Stramenopiles</taxon>
        <taxon>Oomycota</taxon>
        <taxon>Saprolegniomycetes</taxon>
        <taxon>Saprolegniales</taxon>
        <taxon>Verrucalvaceae</taxon>
        <taxon>Aphanomyces</taxon>
    </lineage>
</organism>
<dbReference type="AlphaFoldDB" id="A0A6G0WMY4"/>
<dbReference type="SUPFAM" id="SSF56672">
    <property type="entry name" value="DNA/RNA polymerases"/>
    <property type="match status" value="1"/>
</dbReference>
<keyword evidence="3" id="KW-1185">Reference proteome</keyword>
<evidence type="ECO:0000313" key="3">
    <source>
        <dbReference type="Proteomes" id="UP000481153"/>
    </source>
</evidence>
<feature type="domain" description="Reverse transcriptase" evidence="1">
    <location>
        <begin position="249"/>
        <end position="371"/>
    </location>
</feature>
<accession>A0A6G0WMY4</accession>
<dbReference type="PANTHER" id="PTHR33064">
    <property type="entry name" value="POL PROTEIN"/>
    <property type="match status" value="1"/>
</dbReference>
<dbReference type="InterPro" id="IPR051320">
    <property type="entry name" value="Viral_Replic_Matur_Polypro"/>
</dbReference>
<dbReference type="CDD" id="cd01647">
    <property type="entry name" value="RT_LTR"/>
    <property type="match status" value="1"/>
</dbReference>
<gene>
    <name evidence="2" type="ORF">Ae201684_013629</name>
</gene>
<protein>
    <recommendedName>
        <fullName evidence="1">Reverse transcriptase domain-containing protein</fullName>
    </recommendedName>
</protein>
<reference evidence="2 3" key="1">
    <citation type="submission" date="2019-07" db="EMBL/GenBank/DDBJ databases">
        <title>Genomics analysis of Aphanomyces spp. identifies a new class of oomycete effector associated with host adaptation.</title>
        <authorList>
            <person name="Gaulin E."/>
        </authorList>
    </citation>
    <scope>NUCLEOTIDE SEQUENCE [LARGE SCALE GENOMIC DNA]</scope>
    <source>
        <strain evidence="2 3">ATCC 201684</strain>
    </source>
</reference>
<dbReference type="Pfam" id="PF00078">
    <property type="entry name" value="RVT_1"/>
    <property type="match status" value="1"/>
</dbReference>
<dbReference type="Gene3D" id="3.30.70.270">
    <property type="match status" value="1"/>
</dbReference>
<evidence type="ECO:0000313" key="2">
    <source>
        <dbReference type="EMBL" id="KAF0728671.1"/>
    </source>
</evidence>
<dbReference type="InterPro" id="IPR000477">
    <property type="entry name" value="RT_dom"/>
</dbReference>
<dbReference type="PANTHER" id="PTHR33064:SF37">
    <property type="entry name" value="RIBONUCLEASE H"/>
    <property type="match status" value="1"/>
</dbReference>
<evidence type="ECO:0000259" key="1">
    <source>
        <dbReference type="Pfam" id="PF00078"/>
    </source>
</evidence>